<keyword evidence="1" id="KW-0812">Transmembrane</keyword>
<organism evidence="2 3">
    <name type="scientific">Lacticaseibacillus jixianensis</name>
    <dbReference type="NCBI Taxonomy" id="2486012"/>
    <lineage>
        <taxon>Bacteria</taxon>
        <taxon>Bacillati</taxon>
        <taxon>Bacillota</taxon>
        <taxon>Bacilli</taxon>
        <taxon>Lactobacillales</taxon>
        <taxon>Lactobacillaceae</taxon>
        <taxon>Lacticaseibacillus</taxon>
    </lineage>
</organism>
<keyword evidence="1" id="KW-0472">Membrane</keyword>
<keyword evidence="1" id="KW-1133">Transmembrane helix</keyword>
<dbReference type="RefSeq" id="WP_125585026.1">
    <property type="nucleotide sequence ID" value="NZ_JBHTMO010000038.1"/>
</dbReference>
<protein>
    <recommendedName>
        <fullName evidence="4">Integral membrane protein</fullName>
    </recommendedName>
</protein>
<sequence length="107" mass="12491">MSKVKAWLRTPSALIIILSIIATMVLPWAFTLLHIHVAVRILVLWILIDMGLALWFGRLMSGYHLGWWLSLVLPVCFGIMVLVRFANYGYWFVPVYWLLTMLAWTRD</sequence>
<dbReference type="EMBL" id="JBHTMO010000038">
    <property type="protein sequence ID" value="MFD1394012.1"/>
    <property type="molecule type" value="Genomic_DNA"/>
</dbReference>
<reference evidence="3" key="1">
    <citation type="journal article" date="2019" name="Int. J. Syst. Evol. Microbiol.">
        <title>The Global Catalogue of Microorganisms (GCM) 10K type strain sequencing project: providing services to taxonomists for standard genome sequencing and annotation.</title>
        <authorList>
            <consortium name="The Broad Institute Genomics Platform"/>
            <consortium name="The Broad Institute Genome Sequencing Center for Infectious Disease"/>
            <person name="Wu L."/>
            <person name="Ma J."/>
        </authorList>
    </citation>
    <scope>NUCLEOTIDE SEQUENCE [LARGE SCALE GENOMIC DNA]</scope>
    <source>
        <strain evidence="3">CCM 8911</strain>
    </source>
</reference>
<evidence type="ECO:0008006" key="4">
    <source>
        <dbReference type="Google" id="ProtNLM"/>
    </source>
</evidence>
<evidence type="ECO:0000313" key="3">
    <source>
        <dbReference type="Proteomes" id="UP001597249"/>
    </source>
</evidence>
<keyword evidence="3" id="KW-1185">Reference proteome</keyword>
<evidence type="ECO:0000256" key="1">
    <source>
        <dbReference type="SAM" id="Phobius"/>
    </source>
</evidence>
<feature type="transmembrane region" description="Helical" evidence="1">
    <location>
        <begin position="12"/>
        <end position="31"/>
    </location>
</feature>
<dbReference type="Proteomes" id="UP001597249">
    <property type="component" value="Unassembled WGS sequence"/>
</dbReference>
<comment type="caution">
    <text evidence="2">The sequence shown here is derived from an EMBL/GenBank/DDBJ whole genome shotgun (WGS) entry which is preliminary data.</text>
</comment>
<name>A0ABW4BEL4_9LACO</name>
<feature type="transmembrane region" description="Helical" evidence="1">
    <location>
        <begin position="37"/>
        <end position="56"/>
    </location>
</feature>
<evidence type="ECO:0000313" key="2">
    <source>
        <dbReference type="EMBL" id="MFD1394012.1"/>
    </source>
</evidence>
<proteinExistence type="predicted"/>
<gene>
    <name evidence="2" type="ORF">ACFQ3L_10585</name>
</gene>
<accession>A0ABW4BEL4</accession>
<feature type="transmembrane region" description="Helical" evidence="1">
    <location>
        <begin position="63"/>
        <end position="82"/>
    </location>
</feature>